<organism evidence="1 2">
    <name type="scientific">Penicillium cinerascens</name>
    <dbReference type="NCBI Taxonomy" id="70096"/>
    <lineage>
        <taxon>Eukaryota</taxon>
        <taxon>Fungi</taxon>
        <taxon>Dikarya</taxon>
        <taxon>Ascomycota</taxon>
        <taxon>Pezizomycotina</taxon>
        <taxon>Eurotiomycetes</taxon>
        <taxon>Eurotiomycetidae</taxon>
        <taxon>Eurotiales</taxon>
        <taxon>Aspergillaceae</taxon>
        <taxon>Penicillium</taxon>
    </lineage>
</organism>
<keyword evidence="2" id="KW-1185">Reference proteome</keyword>
<evidence type="ECO:0000313" key="1">
    <source>
        <dbReference type="EMBL" id="KAJ5204510.1"/>
    </source>
</evidence>
<sequence length="148" mass="16737">MASSATVSTTTPLDAAITTASSSTLRQLIRLIGREATSGEEYRVRTLGSARRNVPRFAFCETCKAEFDVTKNTKESCRYHPCSAEPTGEELWEDNRGEFDVEAFRDELPHCYTFSCCDGNLETNPYGCVLDWHKDVVEQNPYKRPRII</sequence>
<name>A0A9W9MNB5_9EURO</name>
<dbReference type="OrthoDB" id="5422613at2759"/>
<gene>
    <name evidence="1" type="ORF">N7498_005389</name>
</gene>
<dbReference type="PANTHER" id="PTHR38167:SF1">
    <property type="entry name" value="C2H2-TYPE DOMAIN-CONTAINING PROTEIN"/>
    <property type="match status" value="1"/>
</dbReference>
<reference evidence="1" key="2">
    <citation type="journal article" date="2023" name="IMA Fungus">
        <title>Comparative genomic study of the Penicillium genus elucidates a diverse pangenome and 15 lateral gene transfer events.</title>
        <authorList>
            <person name="Petersen C."/>
            <person name="Sorensen T."/>
            <person name="Nielsen M.R."/>
            <person name="Sondergaard T.E."/>
            <person name="Sorensen J.L."/>
            <person name="Fitzpatrick D.A."/>
            <person name="Frisvad J.C."/>
            <person name="Nielsen K.L."/>
        </authorList>
    </citation>
    <scope>NUCLEOTIDE SEQUENCE</scope>
    <source>
        <strain evidence="1">IBT 15544</strain>
    </source>
</reference>
<protein>
    <recommendedName>
        <fullName evidence="3">C2H2-type domain-containing protein</fullName>
    </recommendedName>
</protein>
<reference evidence="1" key="1">
    <citation type="submission" date="2022-12" db="EMBL/GenBank/DDBJ databases">
        <authorList>
            <person name="Petersen C."/>
        </authorList>
    </citation>
    <scope>NUCLEOTIDE SEQUENCE</scope>
    <source>
        <strain evidence="1">IBT 15544</strain>
    </source>
</reference>
<dbReference type="AlphaFoldDB" id="A0A9W9MNB5"/>
<dbReference type="RefSeq" id="XP_058308989.1">
    <property type="nucleotide sequence ID" value="XM_058452451.1"/>
</dbReference>
<dbReference type="Proteomes" id="UP001150904">
    <property type="component" value="Unassembled WGS sequence"/>
</dbReference>
<dbReference type="GeneID" id="83179752"/>
<evidence type="ECO:0008006" key="3">
    <source>
        <dbReference type="Google" id="ProtNLM"/>
    </source>
</evidence>
<evidence type="ECO:0000313" key="2">
    <source>
        <dbReference type="Proteomes" id="UP001150904"/>
    </source>
</evidence>
<proteinExistence type="predicted"/>
<accession>A0A9W9MNB5</accession>
<dbReference type="EMBL" id="JAPQKR010000012">
    <property type="protein sequence ID" value="KAJ5204510.1"/>
    <property type="molecule type" value="Genomic_DNA"/>
</dbReference>
<dbReference type="PANTHER" id="PTHR38167">
    <property type="entry name" value="C2H2-TYPE DOMAIN-CONTAINING PROTEIN"/>
    <property type="match status" value="1"/>
</dbReference>
<comment type="caution">
    <text evidence="1">The sequence shown here is derived from an EMBL/GenBank/DDBJ whole genome shotgun (WGS) entry which is preliminary data.</text>
</comment>